<evidence type="ECO:0000256" key="13">
    <source>
        <dbReference type="RuleBase" id="RU003692"/>
    </source>
</evidence>
<reference evidence="17" key="1">
    <citation type="submission" date="2015-02" db="EMBL/GenBank/DDBJ databases">
        <title>Description and complete genome sequence of the first cultured representative of the subdivision 5 of the Verrucomicrobia phylum.</title>
        <authorList>
            <person name="Spring S."/>
            <person name="Bunk B."/>
            <person name="Sproer C."/>
            <person name="Klenk H.-P."/>
        </authorList>
    </citation>
    <scope>NUCLEOTIDE SEQUENCE [LARGE SCALE GENOMIC DNA]</scope>
    <source>
        <strain evidence="17">L21-Fru-AB</strain>
    </source>
</reference>
<dbReference type="Proteomes" id="UP000035268">
    <property type="component" value="Chromosome"/>
</dbReference>
<evidence type="ECO:0000313" key="17">
    <source>
        <dbReference type="Proteomes" id="UP000035268"/>
    </source>
</evidence>
<feature type="active site" description="Proton acceptor" evidence="10">
    <location>
        <position position="437"/>
    </location>
</feature>
<comment type="miscellaneous">
    <text evidence="13">The active site is a redox-active disulfide bond.</text>
</comment>
<evidence type="ECO:0000256" key="3">
    <source>
        <dbReference type="ARBA" id="ARBA00022630"/>
    </source>
</evidence>
<dbReference type="GO" id="GO:0004148">
    <property type="term" value="F:dihydrolipoyl dehydrogenase (NADH) activity"/>
    <property type="evidence" value="ECO:0007669"/>
    <property type="project" value="UniProtKB-EC"/>
</dbReference>
<dbReference type="InterPro" id="IPR006258">
    <property type="entry name" value="Lipoamide_DH"/>
</dbReference>
<keyword evidence="17" id="KW-1185">Reference proteome</keyword>
<dbReference type="InterPro" id="IPR001100">
    <property type="entry name" value="Pyr_nuc-diS_OxRdtase"/>
</dbReference>
<feature type="binding site" evidence="11">
    <location>
        <begin position="177"/>
        <end position="184"/>
    </location>
    <ligand>
        <name>NAD(+)</name>
        <dbReference type="ChEBI" id="CHEBI:57540"/>
    </ligand>
</feature>
<evidence type="ECO:0000256" key="12">
    <source>
        <dbReference type="PIRSR" id="PIRSR000350-4"/>
    </source>
</evidence>
<feature type="domain" description="Pyridine nucleotide-disulphide oxidoreductase dimerisation" evidence="14">
    <location>
        <begin position="339"/>
        <end position="448"/>
    </location>
</feature>
<dbReference type="STRING" id="1307763.L21SP4_01434"/>
<keyword evidence="6 11" id="KW-0520">NAD</keyword>
<dbReference type="EMBL" id="CP010904">
    <property type="protein sequence ID" value="AKJ64681.1"/>
    <property type="molecule type" value="Genomic_DNA"/>
</dbReference>
<feature type="binding site" evidence="11">
    <location>
        <begin position="141"/>
        <end position="143"/>
    </location>
    <ligand>
        <name>FAD</name>
        <dbReference type="ChEBI" id="CHEBI:57692"/>
    </ligand>
</feature>
<evidence type="ECO:0000256" key="2">
    <source>
        <dbReference type="ARBA" id="ARBA00012608"/>
    </source>
</evidence>
<keyword evidence="7" id="KW-1015">Disulfide bond</keyword>
<evidence type="ECO:0000256" key="5">
    <source>
        <dbReference type="ARBA" id="ARBA00023002"/>
    </source>
</evidence>
<feature type="binding site" evidence="11">
    <location>
        <position position="112"/>
    </location>
    <ligand>
        <name>FAD</name>
        <dbReference type="ChEBI" id="CHEBI:57692"/>
    </ligand>
</feature>
<dbReference type="NCBIfam" id="TIGR01350">
    <property type="entry name" value="lipoamide_DH"/>
    <property type="match status" value="1"/>
</dbReference>
<dbReference type="EC" id="1.8.1.4" evidence="2 13"/>
<dbReference type="RefSeq" id="WP_052881988.1">
    <property type="nucleotide sequence ID" value="NZ_CP010904.1"/>
</dbReference>
<reference evidence="16 17" key="2">
    <citation type="journal article" date="2016" name="ISME J.">
        <title>Characterization of the first cultured representative of Verrucomicrobia subdivision 5 indicates the proposal of a novel phylum.</title>
        <authorList>
            <person name="Spring S."/>
            <person name="Bunk B."/>
            <person name="Sproer C."/>
            <person name="Schumann P."/>
            <person name="Rohde M."/>
            <person name="Tindall B.J."/>
            <person name="Klenk H.P."/>
        </authorList>
    </citation>
    <scope>NUCLEOTIDE SEQUENCE [LARGE SCALE GENOMIC DNA]</scope>
    <source>
        <strain evidence="16 17">L21-Fru-AB</strain>
    </source>
</reference>
<keyword evidence="8 13" id="KW-0676">Redox-active center</keyword>
<protein>
    <recommendedName>
        <fullName evidence="2 13">Dihydrolipoyl dehydrogenase</fullName>
        <ecNumber evidence="2 13">1.8.1.4</ecNumber>
    </recommendedName>
</protein>
<dbReference type="AlphaFoldDB" id="A0A0G3EDZ6"/>
<dbReference type="InterPro" id="IPR050151">
    <property type="entry name" value="Class-I_Pyr_Nuc-Dis_Oxidored"/>
</dbReference>
<accession>A0A0G3EDZ6</accession>
<keyword evidence="11" id="KW-0547">Nucleotide-binding</keyword>
<evidence type="ECO:0000313" key="16">
    <source>
        <dbReference type="EMBL" id="AKJ64681.1"/>
    </source>
</evidence>
<gene>
    <name evidence="16" type="primary">pdhD</name>
    <name evidence="16" type="ORF">L21SP4_01434</name>
</gene>
<dbReference type="FunFam" id="3.30.390.30:FF:000001">
    <property type="entry name" value="Dihydrolipoyl dehydrogenase"/>
    <property type="match status" value="1"/>
</dbReference>
<dbReference type="Gene3D" id="3.50.50.60">
    <property type="entry name" value="FAD/NAD(P)-binding domain"/>
    <property type="match status" value="2"/>
</dbReference>
<organism evidence="16 17">
    <name type="scientific">Kiritimatiella glycovorans</name>
    <dbReference type="NCBI Taxonomy" id="1307763"/>
    <lineage>
        <taxon>Bacteria</taxon>
        <taxon>Pseudomonadati</taxon>
        <taxon>Kiritimatiellota</taxon>
        <taxon>Kiritimatiellia</taxon>
        <taxon>Kiritimatiellales</taxon>
        <taxon>Kiritimatiellaceae</taxon>
        <taxon>Kiritimatiella</taxon>
    </lineage>
</organism>
<comment type="catalytic activity">
    <reaction evidence="9 13">
        <text>N(6)-[(R)-dihydrolipoyl]-L-lysyl-[protein] + NAD(+) = N(6)-[(R)-lipoyl]-L-lysyl-[protein] + NADH + H(+)</text>
        <dbReference type="Rhea" id="RHEA:15045"/>
        <dbReference type="Rhea" id="RHEA-COMP:10474"/>
        <dbReference type="Rhea" id="RHEA-COMP:10475"/>
        <dbReference type="ChEBI" id="CHEBI:15378"/>
        <dbReference type="ChEBI" id="CHEBI:57540"/>
        <dbReference type="ChEBI" id="CHEBI:57945"/>
        <dbReference type="ChEBI" id="CHEBI:83099"/>
        <dbReference type="ChEBI" id="CHEBI:83100"/>
        <dbReference type="EC" id="1.8.1.4"/>
    </reaction>
</comment>
<comment type="similarity">
    <text evidence="1 13">Belongs to the class-I pyridine nucleotide-disulfide oxidoreductase family.</text>
</comment>
<evidence type="ECO:0000256" key="11">
    <source>
        <dbReference type="PIRSR" id="PIRSR000350-3"/>
    </source>
</evidence>
<keyword evidence="4 11" id="KW-0274">FAD</keyword>
<dbReference type="GO" id="GO:0006103">
    <property type="term" value="P:2-oxoglutarate metabolic process"/>
    <property type="evidence" value="ECO:0007669"/>
    <property type="project" value="TreeGrafter"/>
</dbReference>
<dbReference type="SUPFAM" id="SSF51905">
    <property type="entry name" value="FAD/NAD(P)-binding domain"/>
    <property type="match status" value="1"/>
</dbReference>
<keyword evidence="5 13" id="KW-0560">Oxidoreductase</keyword>
<dbReference type="InterPro" id="IPR004099">
    <property type="entry name" value="Pyr_nucl-diS_OxRdtase_dimer"/>
</dbReference>
<dbReference type="PRINTS" id="PR00368">
    <property type="entry name" value="FADPNR"/>
</dbReference>
<dbReference type="KEGG" id="vbl:L21SP4_01434"/>
<dbReference type="PANTHER" id="PTHR22912:SF151">
    <property type="entry name" value="DIHYDROLIPOYL DEHYDROGENASE, MITOCHONDRIAL"/>
    <property type="match status" value="1"/>
</dbReference>
<sequence>MDYDIIVIGAGPGGYPAAIRAAQRGAKTAIVEKEWLGGTCLNCGCIPAKTLIAGSHRYHDVETADKLGVKVSGVEIDYAALVAHKDKTIKTLTGGIGSLLKANGVDLYEGTGSFETANKIRVDLNGGGEEHLTGEKVIIATGSNSIMPGFLPESDRVVDSRAFMERTELPESLIVLGGGYIGCELACMAARLGVKVTIVELLEDILTTIDKDLRKVVIRHMKKELGIEILTGAPLAEVTADKNGVRGKAGEREVGADMLLASVGRHPVTEGLKLEAIGIAPDEKGFIPVDEFSRTTARGVYAIGDVSNPIQLAHAATDQALAAVDHALGDPESRRERCIPYAMFTNPEVSGVGLTESEAKEKGYEVRTGTFQFRSLGRALAGHESEGFGKLVADAATDQLLGAQCVGSRATDLIGEAATAVRNELTAKAFGRTVHAHPTFAEVWMEAAHDAHGECIHAPPKKR</sequence>
<dbReference type="PIRSF" id="PIRSF000350">
    <property type="entry name" value="Mercury_reductase_MerA"/>
    <property type="match status" value="1"/>
</dbReference>
<dbReference type="InterPro" id="IPR023753">
    <property type="entry name" value="FAD/NAD-binding_dom"/>
</dbReference>
<dbReference type="Gene3D" id="3.30.390.30">
    <property type="match status" value="1"/>
</dbReference>
<name>A0A0G3EDZ6_9BACT</name>
<evidence type="ECO:0000256" key="1">
    <source>
        <dbReference type="ARBA" id="ARBA00007532"/>
    </source>
</evidence>
<evidence type="ECO:0000256" key="10">
    <source>
        <dbReference type="PIRSR" id="PIRSR000350-2"/>
    </source>
</evidence>
<feature type="domain" description="FAD/NAD(P)-binding" evidence="15">
    <location>
        <begin position="3"/>
        <end position="320"/>
    </location>
</feature>
<evidence type="ECO:0000259" key="15">
    <source>
        <dbReference type="Pfam" id="PF07992"/>
    </source>
</evidence>
<evidence type="ECO:0000256" key="9">
    <source>
        <dbReference type="ARBA" id="ARBA00049187"/>
    </source>
</evidence>
<dbReference type="InterPro" id="IPR036188">
    <property type="entry name" value="FAD/NAD-bd_sf"/>
</dbReference>
<feature type="binding site" evidence="11">
    <location>
        <position position="200"/>
    </location>
    <ligand>
        <name>NAD(+)</name>
        <dbReference type="ChEBI" id="CHEBI:57540"/>
    </ligand>
</feature>
<dbReference type="Pfam" id="PF02852">
    <property type="entry name" value="Pyr_redox_dim"/>
    <property type="match status" value="1"/>
</dbReference>
<feature type="binding site" evidence="11">
    <location>
        <position position="264"/>
    </location>
    <ligand>
        <name>NAD(+)</name>
        <dbReference type="ChEBI" id="CHEBI:57540"/>
    </ligand>
</feature>
<dbReference type="PROSITE" id="PS00076">
    <property type="entry name" value="PYRIDINE_REDOX_1"/>
    <property type="match status" value="1"/>
</dbReference>
<dbReference type="InterPro" id="IPR012999">
    <property type="entry name" value="Pyr_OxRdtase_I_AS"/>
</dbReference>
<dbReference type="PATRIC" id="fig|1609981.3.peg.1489"/>
<dbReference type="GO" id="GO:0005737">
    <property type="term" value="C:cytoplasm"/>
    <property type="evidence" value="ECO:0007669"/>
    <property type="project" value="UniProtKB-ARBA"/>
</dbReference>
<feature type="binding site" evidence="11">
    <location>
        <position position="305"/>
    </location>
    <ligand>
        <name>NAD(+)</name>
        <dbReference type="ChEBI" id="CHEBI:57540"/>
    </ligand>
</feature>
<evidence type="ECO:0000256" key="7">
    <source>
        <dbReference type="ARBA" id="ARBA00023157"/>
    </source>
</evidence>
<dbReference type="OrthoDB" id="9800167at2"/>
<evidence type="ECO:0000259" key="14">
    <source>
        <dbReference type="Pfam" id="PF02852"/>
    </source>
</evidence>
<evidence type="ECO:0000256" key="6">
    <source>
        <dbReference type="ARBA" id="ARBA00023027"/>
    </source>
</evidence>
<comment type="cofactor">
    <cofactor evidence="11 13">
        <name>FAD</name>
        <dbReference type="ChEBI" id="CHEBI:57692"/>
    </cofactor>
    <text evidence="11 13">Binds 1 FAD per subunit.</text>
</comment>
<dbReference type="Pfam" id="PF07992">
    <property type="entry name" value="Pyr_redox_2"/>
    <property type="match status" value="1"/>
</dbReference>
<dbReference type="GO" id="GO:0050660">
    <property type="term" value="F:flavin adenine dinucleotide binding"/>
    <property type="evidence" value="ECO:0007669"/>
    <property type="project" value="InterPro"/>
</dbReference>
<dbReference type="PANTHER" id="PTHR22912">
    <property type="entry name" value="DISULFIDE OXIDOREDUCTASE"/>
    <property type="match status" value="1"/>
</dbReference>
<dbReference type="InterPro" id="IPR016156">
    <property type="entry name" value="FAD/NAD-linked_Rdtase_dimer_sf"/>
</dbReference>
<feature type="disulfide bond" description="Redox-active" evidence="12">
    <location>
        <begin position="40"/>
        <end position="45"/>
    </location>
</feature>
<feature type="binding site" evidence="11">
    <location>
        <position position="49"/>
    </location>
    <ligand>
        <name>FAD</name>
        <dbReference type="ChEBI" id="CHEBI:57692"/>
    </ligand>
</feature>
<dbReference type="SUPFAM" id="SSF55424">
    <property type="entry name" value="FAD/NAD-linked reductases, dimerisation (C-terminal) domain"/>
    <property type="match status" value="1"/>
</dbReference>
<evidence type="ECO:0000256" key="4">
    <source>
        <dbReference type="ARBA" id="ARBA00022827"/>
    </source>
</evidence>
<dbReference type="PRINTS" id="PR00411">
    <property type="entry name" value="PNDRDTASEI"/>
</dbReference>
<keyword evidence="3 13" id="KW-0285">Flavoprotein</keyword>
<evidence type="ECO:0000256" key="8">
    <source>
        <dbReference type="ARBA" id="ARBA00023284"/>
    </source>
</evidence>
<proteinExistence type="inferred from homology"/>